<dbReference type="InterPro" id="IPR015500">
    <property type="entry name" value="Peptidase_S8_subtilisin-rel"/>
</dbReference>
<proteinExistence type="inferred from homology"/>
<dbReference type="EMBL" id="JACHND010000001">
    <property type="protein sequence ID" value="MBB4699256.1"/>
    <property type="molecule type" value="Genomic_DNA"/>
</dbReference>
<dbReference type="InterPro" id="IPR036116">
    <property type="entry name" value="FN3_sf"/>
</dbReference>
<evidence type="ECO:0000313" key="13">
    <source>
        <dbReference type="EMBL" id="MBB4699256.1"/>
    </source>
</evidence>
<dbReference type="InterPro" id="IPR003961">
    <property type="entry name" value="FN3_dom"/>
</dbReference>
<name>A0A7W7D347_9ACTN</name>
<evidence type="ECO:0000256" key="8">
    <source>
        <dbReference type="PROSITE-ProRule" id="PRU01240"/>
    </source>
</evidence>
<dbReference type="CDD" id="cd04077">
    <property type="entry name" value="Peptidases_S8_PCSK9_ProteinaseK_like"/>
    <property type="match status" value="1"/>
</dbReference>
<dbReference type="Gene3D" id="3.40.50.200">
    <property type="entry name" value="Peptidase S8/S53 domain"/>
    <property type="match status" value="1"/>
</dbReference>
<dbReference type="GO" id="GO:0004553">
    <property type="term" value="F:hydrolase activity, hydrolyzing O-glycosyl compounds"/>
    <property type="evidence" value="ECO:0007669"/>
    <property type="project" value="InterPro"/>
</dbReference>
<accession>A0A7W7D347</accession>
<keyword evidence="2 8" id="KW-0645">Protease</keyword>
<evidence type="ECO:0000259" key="12">
    <source>
        <dbReference type="PROSITE" id="PS51173"/>
    </source>
</evidence>
<dbReference type="InterPro" id="IPR012291">
    <property type="entry name" value="CBM2_carb-bd_dom_sf"/>
</dbReference>
<dbReference type="GO" id="GO:0030247">
    <property type="term" value="F:polysaccharide binding"/>
    <property type="evidence" value="ECO:0007669"/>
    <property type="project" value="UniProtKB-UniRule"/>
</dbReference>
<evidence type="ECO:0000256" key="10">
    <source>
        <dbReference type="SAM" id="SignalP"/>
    </source>
</evidence>
<feature type="domain" description="Fibronectin type-III" evidence="11">
    <location>
        <begin position="408"/>
        <end position="494"/>
    </location>
</feature>
<feature type="active site" description="Charge relay system" evidence="8">
    <location>
        <position position="192"/>
    </location>
</feature>
<dbReference type="Pfam" id="PF00041">
    <property type="entry name" value="fn3"/>
    <property type="match status" value="1"/>
</dbReference>
<keyword evidence="6" id="KW-0326">Glycosidase</keyword>
<dbReference type="InterPro" id="IPR037045">
    <property type="entry name" value="S8pro/Inhibitor_I9_sf"/>
</dbReference>
<dbReference type="InterPro" id="IPR023828">
    <property type="entry name" value="Peptidase_S8_Ser-AS"/>
</dbReference>
<feature type="chain" id="PRO_5038458429" evidence="10">
    <location>
        <begin position="25"/>
        <end position="603"/>
    </location>
</feature>
<dbReference type="InterPro" id="IPR050131">
    <property type="entry name" value="Peptidase_S8_subtilisin-like"/>
</dbReference>
<dbReference type="GO" id="GO:0004252">
    <property type="term" value="F:serine-type endopeptidase activity"/>
    <property type="evidence" value="ECO:0007669"/>
    <property type="project" value="UniProtKB-UniRule"/>
</dbReference>
<dbReference type="PROSITE" id="PS00136">
    <property type="entry name" value="SUBTILASE_ASP"/>
    <property type="match status" value="1"/>
</dbReference>
<protein>
    <submittedName>
        <fullName evidence="13">Subtilisin family serine protease</fullName>
    </submittedName>
</protein>
<dbReference type="PANTHER" id="PTHR43806">
    <property type="entry name" value="PEPTIDASE S8"/>
    <property type="match status" value="1"/>
</dbReference>
<dbReference type="RefSeq" id="WP_184876656.1">
    <property type="nucleotide sequence ID" value="NZ_BOOV01000021.1"/>
</dbReference>
<sequence length="603" mass="61834">MPLAWKRRLTLACVALTLPLTATAIPAQAETAGLAPLLEAGPTAAGGDRYIVVVKKSAALSGELRASLERDAVVEGGQITRRYAKAIAGFAAVLPDDALDAVRANPAVAYVEPDSAISGQTVQPNPPSWSIDRVDQHNLPLDNSFTYTTTGAGSTAFIVDSGIRTTHTEFGGRASFGANFVEDGRTDDCHGHGTHVAGTVGGATYGMAKAVNLVAVRVLNCSNSGLTSDLVAAMDWVALNHPARSVANFSLQGYGTATNDAAEGLIDSGVQTVFIANNFNTDACTNAPRSPRGIVVGATDITDQKATFSSYGTCVDVFAPGVSVTSSVNTDDNASGSWSGTSMAAPHVTGWVARYLQDNPTATMADTKAALISSSTKNVLTNIGDGSPNRLLYAAPGTAPEDTVPPNTPGTPVASNLTSRAVTLTWTASTDNVGVIGYDLFTGSGQPVGTYPSASAALTGLSPNTTYTYYVRARDDAGNVSDPSGTVSLTTPADPGVGACKVTYSLASEWSNGFNADITYTNTSLNTVTGWTIAWSFSAGQHVNSGWNAVWSQNGANVTASNLIWNKTVAPGESVSVGISGSHTGTNPAPTAFTVNGSACTVG</sequence>
<evidence type="ECO:0000256" key="7">
    <source>
        <dbReference type="ARBA" id="ARBA00023326"/>
    </source>
</evidence>
<dbReference type="InterPro" id="IPR013783">
    <property type="entry name" value="Ig-like_fold"/>
</dbReference>
<dbReference type="Gene3D" id="2.60.40.10">
    <property type="entry name" value="Immunoglobulins"/>
    <property type="match status" value="1"/>
</dbReference>
<reference evidence="13 14" key="1">
    <citation type="submission" date="2020-08" db="EMBL/GenBank/DDBJ databases">
        <title>Sequencing the genomes of 1000 actinobacteria strains.</title>
        <authorList>
            <person name="Klenk H.-P."/>
        </authorList>
    </citation>
    <scope>NUCLEOTIDE SEQUENCE [LARGE SCALE GENOMIC DNA]</scope>
    <source>
        <strain evidence="13 14">DSM 45784</strain>
    </source>
</reference>
<dbReference type="PROSITE" id="PS51892">
    <property type="entry name" value="SUBTILASE"/>
    <property type="match status" value="1"/>
</dbReference>
<dbReference type="Pfam" id="PF05922">
    <property type="entry name" value="Inhibitor_I9"/>
    <property type="match status" value="1"/>
</dbReference>
<feature type="domain" description="CBM2" evidence="12">
    <location>
        <begin position="493"/>
        <end position="603"/>
    </location>
</feature>
<evidence type="ECO:0000256" key="2">
    <source>
        <dbReference type="ARBA" id="ARBA00022670"/>
    </source>
</evidence>
<dbReference type="InterPro" id="IPR023827">
    <property type="entry name" value="Peptidase_S8_Asp-AS"/>
</dbReference>
<dbReference type="Pfam" id="PF00082">
    <property type="entry name" value="Peptidase_S8"/>
    <property type="match status" value="1"/>
</dbReference>
<dbReference type="Proteomes" id="UP000542210">
    <property type="component" value="Unassembled WGS sequence"/>
</dbReference>
<keyword evidence="5" id="KW-0119">Carbohydrate metabolism</keyword>
<dbReference type="PANTHER" id="PTHR43806:SF11">
    <property type="entry name" value="CEREVISIN-RELATED"/>
    <property type="match status" value="1"/>
</dbReference>
<evidence type="ECO:0000256" key="6">
    <source>
        <dbReference type="ARBA" id="ARBA00023295"/>
    </source>
</evidence>
<dbReference type="SMART" id="SM00637">
    <property type="entry name" value="CBD_II"/>
    <property type="match status" value="1"/>
</dbReference>
<feature type="active site" description="Charge relay system" evidence="8">
    <location>
        <position position="160"/>
    </location>
</feature>
<dbReference type="PRINTS" id="PR00723">
    <property type="entry name" value="SUBTILISIN"/>
</dbReference>
<feature type="active site" description="Charge relay system" evidence="8">
    <location>
        <position position="342"/>
    </location>
</feature>
<dbReference type="AlphaFoldDB" id="A0A7W7D347"/>
<dbReference type="Pfam" id="PF00553">
    <property type="entry name" value="CBM_2"/>
    <property type="match status" value="1"/>
</dbReference>
<dbReference type="InterPro" id="IPR022398">
    <property type="entry name" value="Peptidase_S8_His-AS"/>
</dbReference>
<dbReference type="InterPro" id="IPR010259">
    <property type="entry name" value="S8pro/Inhibitor_I9"/>
</dbReference>
<dbReference type="PROSITE" id="PS51173">
    <property type="entry name" value="CBM2"/>
    <property type="match status" value="1"/>
</dbReference>
<dbReference type="Gene3D" id="3.30.70.80">
    <property type="entry name" value="Peptidase S8 propeptide/proteinase inhibitor I9"/>
    <property type="match status" value="1"/>
</dbReference>
<gene>
    <name evidence="13" type="ORF">BJ982_000800</name>
</gene>
<dbReference type="GO" id="GO:0006508">
    <property type="term" value="P:proteolysis"/>
    <property type="evidence" value="ECO:0007669"/>
    <property type="project" value="UniProtKB-KW"/>
</dbReference>
<dbReference type="CDD" id="cd00063">
    <property type="entry name" value="FN3"/>
    <property type="match status" value="1"/>
</dbReference>
<dbReference type="PROSITE" id="PS00137">
    <property type="entry name" value="SUBTILASE_HIS"/>
    <property type="match status" value="1"/>
</dbReference>
<dbReference type="GO" id="GO:0000272">
    <property type="term" value="P:polysaccharide catabolic process"/>
    <property type="evidence" value="ECO:0007669"/>
    <property type="project" value="UniProtKB-KW"/>
</dbReference>
<dbReference type="SUPFAM" id="SSF52743">
    <property type="entry name" value="Subtilisin-like"/>
    <property type="match status" value="1"/>
</dbReference>
<evidence type="ECO:0000256" key="3">
    <source>
        <dbReference type="ARBA" id="ARBA00022801"/>
    </source>
</evidence>
<dbReference type="SMART" id="SM00060">
    <property type="entry name" value="FN3"/>
    <property type="match status" value="1"/>
</dbReference>
<dbReference type="InterPro" id="IPR034193">
    <property type="entry name" value="PCSK9_ProteinaseK-like"/>
</dbReference>
<dbReference type="InterPro" id="IPR036852">
    <property type="entry name" value="Peptidase_S8/S53_dom_sf"/>
</dbReference>
<keyword evidence="4 8" id="KW-0720">Serine protease</keyword>
<dbReference type="InterPro" id="IPR008965">
    <property type="entry name" value="CBM2/CBM3_carb-bd_dom_sf"/>
</dbReference>
<evidence type="ECO:0000256" key="4">
    <source>
        <dbReference type="ARBA" id="ARBA00022825"/>
    </source>
</evidence>
<dbReference type="InterPro" id="IPR001919">
    <property type="entry name" value="CBD2"/>
</dbReference>
<dbReference type="GO" id="GO:0005615">
    <property type="term" value="C:extracellular space"/>
    <property type="evidence" value="ECO:0007669"/>
    <property type="project" value="TreeGrafter"/>
</dbReference>
<evidence type="ECO:0000313" key="14">
    <source>
        <dbReference type="Proteomes" id="UP000542210"/>
    </source>
</evidence>
<evidence type="ECO:0000256" key="1">
    <source>
        <dbReference type="ARBA" id="ARBA00011073"/>
    </source>
</evidence>
<dbReference type="Gene3D" id="2.60.40.290">
    <property type="match status" value="1"/>
</dbReference>
<dbReference type="PROSITE" id="PS50853">
    <property type="entry name" value="FN3"/>
    <property type="match status" value="1"/>
</dbReference>
<feature type="signal peptide" evidence="10">
    <location>
        <begin position="1"/>
        <end position="24"/>
    </location>
</feature>
<dbReference type="PROSITE" id="PS00138">
    <property type="entry name" value="SUBTILASE_SER"/>
    <property type="match status" value="1"/>
</dbReference>
<organism evidence="13 14">
    <name type="scientific">Sphaerisporangium siamense</name>
    <dbReference type="NCBI Taxonomy" id="795645"/>
    <lineage>
        <taxon>Bacteria</taxon>
        <taxon>Bacillati</taxon>
        <taxon>Actinomycetota</taxon>
        <taxon>Actinomycetes</taxon>
        <taxon>Streptosporangiales</taxon>
        <taxon>Streptosporangiaceae</taxon>
        <taxon>Sphaerisporangium</taxon>
    </lineage>
</organism>
<evidence type="ECO:0000259" key="11">
    <source>
        <dbReference type="PROSITE" id="PS50853"/>
    </source>
</evidence>
<dbReference type="InterPro" id="IPR000209">
    <property type="entry name" value="Peptidase_S8/S53_dom"/>
</dbReference>
<dbReference type="FunFam" id="3.40.50.200:FF:000014">
    <property type="entry name" value="Proteinase K"/>
    <property type="match status" value="1"/>
</dbReference>
<comment type="similarity">
    <text evidence="1 8 9">Belongs to the peptidase S8 family.</text>
</comment>
<keyword evidence="7" id="KW-0624">Polysaccharide degradation</keyword>
<evidence type="ECO:0000256" key="9">
    <source>
        <dbReference type="RuleBase" id="RU003355"/>
    </source>
</evidence>
<dbReference type="SUPFAM" id="SSF49384">
    <property type="entry name" value="Carbohydrate-binding domain"/>
    <property type="match status" value="1"/>
</dbReference>
<keyword evidence="14" id="KW-1185">Reference proteome</keyword>
<dbReference type="SUPFAM" id="SSF49265">
    <property type="entry name" value="Fibronectin type III"/>
    <property type="match status" value="1"/>
</dbReference>
<keyword evidence="10" id="KW-0732">Signal</keyword>
<comment type="caution">
    <text evidence="13">The sequence shown here is derived from an EMBL/GenBank/DDBJ whole genome shotgun (WGS) entry which is preliminary data.</text>
</comment>
<dbReference type="SUPFAM" id="SSF54897">
    <property type="entry name" value="Protease propeptides/inhibitors"/>
    <property type="match status" value="1"/>
</dbReference>
<keyword evidence="3 8" id="KW-0378">Hydrolase</keyword>
<evidence type="ECO:0000256" key="5">
    <source>
        <dbReference type="ARBA" id="ARBA00023277"/>
    </source>
</evidence>